<protein>
    <recommendedName>
        <fullName evidence="4">DUF732 domain-containing protein</fullName>
    </recommendedName>
</protein>
<dbReference type="EMBL" id="RXFT01000011">
    <property type="protein sequence ID" value="RUR70044.1"/>
    <property type="molecule type" value="Genomic_DNA"/>
</dbReference>
<proteinExistence type="predicted"/>
<evidence type="ECO:0008006" key="4">
    <source>
        <dbReference type="Google" id="ProtNLM"/>
    </source>
</evidence>
<feature type="chain" id="PRO_5019200215" description="DUF732 domain-containing protein" evidence="1">
    <location>
        <begin position="24"/>
        <end position="145"/>
    </location>
</feature>
<dbReference type="Proteomes" id="UP000281118">
    <property type="component" value="Unassembled WGS sequence"/>
</dbReference>
<reference evidence="2 3" key="1">
    <citation type="submission" date="2018-12" db="EMBL/GenBank/DDBJ databases">
        <title>The genome sequences of Variovorax guangxiensis DSM 27352.</title>
        <authorList>
            <person name="Gao J."/>
            <person name="Sun J."/>
        </authorList>
    </citation>
    <scope>NUCLEOTIDE SEQUENCE [LARGE SCALE GENOMIC DNA]</scope>
    <source>
        <strain evidence="2 3">DSM 27352</strain>
    </source>
</reference>
<comment type="caution">
    <text evidence="2">The sequence shown here is derived from an EMBL/GenBank/DDBJ whole genome shotgun (WGS) entry which is preliminary data.</text>
</comment>
<keyword evidence="1" id="KW-0732">Signal</keyword>
<evidence type="ECO:0000313" key="3">
    <source>
        <dbReference type="Proteomes" id="UP000281118"/>
    </source>
</evidence>
<feature type="signal peptide" evidence="1">
    <location>
        <begin position="1"/>
        <end position="23"/>
    </location>
</feature>
<gene>
    <name evidence="2" type="ORF">EJP67_23600</name>
</gene>
<sequence>MNMSTARIAILLLAAVAGQAALAADYGGYRGKGGMGAYKIEPNVYEYHYDKGFTGPDAAGWDPNLQFAWSRLGAAMTCGIPYDRAGVIAALVGKYQQDALTHGMNGIDFHAAQSKANPKFCTPERVEELKAMIPAFEKGDFPSRF</sequence>
<name>A0A433MQG5_9BURK</name>
<dbReference type="AlphaFoldDB" id="A0A433MQG5"/>
<evidence type="ECO:0000256" key="1">
    <source>
        <dbReference type="SAM" id="SignalP"/>
    </source>
</evidence>
<organism evidence="2 3">
    <name type="scientific">Variovorax guangxiensis</name>
    <dbReference type="NCBI Taxonomy" id="1775474"/>
    <lineage>
        <taxon>Bacteria</taxon>
        <taxon>Pseudomonadati</taxon>
        <taxon>Pseudomonadota</taxon>
        <taxon>Betaproteobacteria</taxon>
        <taxon>Burkholderiales</taxon>
        <taxon>Comamonadaceae</taxon>
        <taxon>Variovorax</taxon>
    </lineage>
</organism>
<evidence type="ECO:0000313" key="2">
    <source>
        <dbReference type="EMBL" id="RUR70044.1"/>
    </source>
</evidence>
<dbReference type="OrthoDB" id="8610174at2"/>
<accession>A0A433MQG5</accession>